<comment type="caution">
    <text evidence="1">The sequence shown here is derived from an EMBL/GenBank/DDBJ whole genome shotgun (WGS) entry which is preliminary data.</text>
</comment>
<proteinExistence type="predicted"/>
<name>A0ABP8TRY7_9ACTN</name>
<dbReference type="Proteomes" id="UP001500212">
    <property type="component" value="Unassembled WGS sequence"/>
</dbReference>
<protein>
    <submittedName>
        <fullName evidence="1">Uncharacterized protein</fullName>
    </submittedName>
</protein>
<dbReference type="EMBL" id="BAABHJ010000020">
    <property type="protein sequence ID" value="GAA4612721.1"/>
    <property type="molecule type" value="Genomic_DNA"/>
</dbReference>
<gene>
    <name evidence="1" type="ORF">GCM10023195_54780</name>
</gene>
<dbReference type="RefSeq" id="WP_345360429.1">
    <property type="nucleotide sequence ID" value="NZ_BAABHJ010000020.1"/>
</dbReference>
<evidence type="ECO:0000313" key="1">
    <source>
        <dbReference type="EMBL" id="GAA4612721.1"/>
    </source>
</evidence>
<evidence type="ECO:0000313" key="2">
    <source>
        <dbReference type="Proteomes" id="UP001500212"/>
    </source>
</evidence>
<organism evidence="1 2">
    <name type="scientific">Actinoallomurus liliacearum</name>
    <dbReference type="NCBI Taxonomy" id="1080073"/>
    <lineage>
        <taxon>Bacteria</taxon>
        <taxon>Bacillati</taxon>
        <taxon>Actinomycetota</taxon>
        <taxon>Actinomycetes</taxon>
        <taxon>Streptosporangiales</taxon>
        <taxon>Thermomonosporaceae</taxon>
        <taxon>Actinoallomurus</taxon>
    </lineage>
</organism>
<reference evidence="2" key="1">
    <citation type="journal article" date="2019" name="Int. J. Syst. Evol. Microbiol.">
        <title>The Global Catalogue of Microorganisms (GCM) 10K type strain sequencing project: providing services to taxonomists for standard genome sequencing and annotation.</title>
        <authorList>
            <consortium name="The Broad Institute Genomics Platform"/>
            <consortium name="The Broad Institute Genome Sequencing Center for Infectious Disease"/>
            <person name="Wu L."/>
            <person name="Ma J."/>
        </authorList>
    </citation>
    <scope>NUCLEOTIDE SEQUENCE [LARGE SCALE GENOMIC DNA]</scope>
    <source>
        <strain evidence="2">JCM 17938</strain>
    </source>
</reference>
<accession>A0ABP8TRY7</accession>
<sequence>MATRANPRLSGGGGRFARSRTCCAASCAPTRGAPATRRRGAAARLTVPDQVACAGALAPAPEDERPLAA</sequence>
<keyword evidence="2" id="KW-1185">Reference proteome</keyword>